<feature type="transmembrane region" description="Helical" evidence="1">
    <location>
        <begin position="33"/>
        <end position="53"/>
    </location>
</feature>
<feature type="transmembrane region" description="Helical" evidence="1">
    <location>
        <begin position="6"/>
        <end position="26"/>
    </location>
</feature>
<dbReference type="eggNOG" id="ENOG5032450">
    <property type="taxonomic scope" value="Bacteria"/>
</dbReference>
<gene>
    <name evidence="2" type="ORF">Cspa_c11270</name>
</gene>
<dbReference type="HOGENOM" id="CLU_2536726_0_0_9"/>
<accession>M1MEV2</accession>
<dbReference type="AlphaFoldDB" id="M1MEV2"/>
<keyword evidence="3" id="KW-1185">Reference proteome</keyword>
<reference evidence="2 3" key="1">
    <citation type="submission" date="2013-02" db="EMBL/GenBank/DDBJ databases">
        <title>Genome sequence of Clostridium saccharoperbutylacetonicum N1-4(HMT).</title>
        <authorList>
            <person name="Poehlein A."/>
            <person name="Daniel R."/>
        </authorList>
    </citation>
    <scope>NUCLEOTIDE SEQUENCE [LARGE SCALE GENOMIC DNA]</scope>
    <source>
        <strain evidence="3">N1-4(HMT)</strain>
    </source>
</reference>
<dbReference type="KEGG" id="csr:Cspa_c11270"/>
<protein>
    <submittedName>
        <fullName evidence="2">Uncharacterized protein</fullName>
    </submittedName>
</protein>
<keyword evidence="1" id="KW-0812">Transmembrane</keyword>
<feature type="transmembrane region" description="Helical" evidence="1">
    <location>
        <begin position="59"/>
        <end position="81"/>
    </location>
</feature>
<organism evidence="2 3">
    <name type="scientific">Clostridium saccharoperbutylacetonicum N1-4(HMT)</name>
    <dbReference type="NCBI Taxonomy" id="931276"/>
    <lineage>
        <taxon>Bacteria</taxon>
        <taxon>Bacillati</taxon>
        <taxon>Bacillota</taxon>
        <taxon>Clostridia</taxon>
        <taxon>Eubacteriales</taxon>
        <taxon>Clostridiaceae</taxon>
        <taxon>Clostridium</taxon>
    </lineage>
</organism>
<keyword evidence="1" id="KW-1133">Transmembrane helix</keyword>
<name>M1MEV2_9CLOT</name>
<sequence length="83" mass="9406">MKKLYYISNFILAIVLPLISINLIINKSDPNDFFPLIFICLGLCNTTIGIQLLNANKKVLSFSNFILASFLFILVGSKLYLYN</sequence>
<evidence type="ECO:0000313" key="2">
    <source>
        <dbReference type="EMBL" id="AGF54903.1"/>
    </source>
</evidence>
<evidence type="ECO:0000313" key="3">
    <source>
        <dbReference type="Proteomes" id="UP000011728"/>
    </source>
</evidence>
<keyword evidence="1" id="KW-0472">Membrane</keyword>
<evidence type="ECO:0000256" key="1">
    <source>
        <dbReference type="SAM" id="Phobius"/>
    </source>
</evidence>
<dbReference type="EMBL" id="CP004121">
    <property type="protein sequence ID" value="AGF54903.1"/>
    <property type="molecule type" value="Genomic_DNA"/>
</dbReference>
<proteinExistence type="predicted"/>
<dbReference type="Proteomes" id="UP000011728">
    <property type="component" value="Chromosome"/>
</dbReference>